<gene>
    <name evidence="2" type="ORF">Bpfe_002355</name>
</gene>
<comment type="caution">
    <text evidence="2">The sequence shown here is derived from an EMBL/GenBank/DDBJ whole genome shotgun (WGS) entry which is preliminary data.</text>
</comment>
<name>A0AAD8FL80_BIOPF</name>
<dbReference type="AlphaFoldDB" id="A0AAD8FL80"/>
<reference evidence="2" key="2">
    <citation type="submission" date="2023-04" db="EMBL/GenBank/DDBJ databases">
        <authorList>
            <person name="Bu L."/>
            <person name="Lu L."/>
            <person name="Laidemitt M.R."/>
            <person name="Zhang S.M."/>
            <person name="Mutuku M."/>
            <person name="Mkoji G."/>
            <person name="Steinauer M."/>
            <person name="Loker E.S."/>
        </authorList>
    </citation>
    <scope>NUCLEOTIDE SEQUENCE</scope>
    <source>
        <strain evidence="2">KasaAsao</strain>
        <tissue evidence="2">Whole Snail</tissue>
    </source>
</reference>
<evidence type="ECO:0000313" key="3">
    <source>
        <dbReference type="Proteomes" id="UP001233172"/>
    </source>
</evidence>
<feature type="region of interest" description="Disordered" evidence="1">
    <location>
        <begin position="94"/>
        <end position="117"/>
    </location>
</feature>
<sequence>MGSQDSVTGPHGDTFSFPRIMDSQDSVTGPYCLWRHTLFPCNHGQQRLRHRAKWRNIFLPQDNGQSRFRHWSVLFIEVMGSNYSVTGPNGHTFPSPRSWAVKTPSPGHMATHSPSPG</sequence>
<evidence type="ECO:0000313" key="2">
    <source>
        <dbReference type="EMBL" id="KAK0068420.1"/>
    </source>
</evidence>
<keyword evidence="3" id="KW-1185">Reference proteome</keyword>
<proteinExistence type="predicted"/>
<dbReference type="Proteomes" id="UP001233172">
    <property type="component" value="Unassembled WGS sequence"/>
</dbReference>
<reference evidence="2" key="1">
    <citation type="journal article" date="2023" name="PLoS Negl. Trop. Dis.">
        <title>A genome sequence for Biomphalaria pfeifferi, the major vector snail for the human-infecting parasite Schistosoma mansoni.</title>
        <authorList>
            <person name="Bu L."/>
            <person name="Lu L."/>
            <person name="Laidemitt M.R."/>
            <person name="Zhang S.M."/>
            <person name="Mutuku M."/>
            <person name="Mkoji G."/>
            <person name="Steinauer M."/>
            <person name="Loker E.S."/>
        </authorList>
    </citation>
    <scope>NUCLEOTIDE SEQUENCE</scope>
    <source>
        <strain evidence="2">KasaAsao</strain>
    </source>
</reference>
<organism evidence="2 3">
    <name type="scientific">Biomphalaria pfeifferi</name>
    <name type="common">Bloodfluke planorb</name>
    <name type="synonym">Freshwater snail</name>
    <dbReference type="NCBI Taxonomy" id="112525"/>
    <lineage>
        <taxon>Eukaryota</taxon>
        <taxon>Metazoa</taxon>
        <taxon>Spiralia</taxon>
        <taxon>Lophotrochozoa</taxon>
        <taxon>Mollusca</taxon>
        <taxon>Gastropoda</taxon>
        <taxon>Heterobranchia</taxon>
        <taxon>Euthyneura</taxon>
        <taxon>Panpulmonata</taxon>
        <taxon>Hygrophila</taxon>
        <taxon>Lymnaeoidea</taxon>
        <taxon>Planorbidae</taxon>
        <taxon>Biomphalaria</taxon>
    </lineage>
</organism>
<dbReference type="EMBL" id="JASAOG010000005">
    <property type="protein sequence ID" value="KAK0068420.1"/>
    <property type="molecule type" value="Genomic_DNA"/>
</dbReference>
<accession>A0AAD8FL80</accession>
<protein>
    <submittedName>
        <fullName evidence="2">Uncharacterized protein</fullName>
    </submittedName>
</protein>
<evidence type="ECO:0000256" key="1">
    <source>
        <dbReference type="SAM" id="MobiDB-lite"/>
    </source>
</evidence>